<organism evidence="11">
    <name type="scientific">freshwater metagenome</name>
    <dbReference type="NCBI Taxonomy" id="449393"/>
    <lineage>
        <taxon>unclassified sequences</taxon>
        <taxon>metagenomes</taxon>
        <taxon>ecological metagenomes</taxon>
    </lineage>
</organism>
<dbReference type="PANTHER" id="PTHR36115">
    <property type="entry name" value="PROLINE-RICH ANTIGEN HOMOLOG-RELATED"/>
    <property type="match status" value="1"/>
</dbReference>
<evidence type="ECO:0000256" key="3">
    <source>
        <dbReference type="ARBA" id="ARBA00022692"/>
    </source>
</evidence>
<keyword evidence="5 6" id="KW-0472">Membrane</keyword>
<evidence type="ECO:0000256" key="1">
    <source>
        <dbReference type="ARBA" id="ARBA00004651"/>
    </source>
</evidence>
<evidence type="ECO:0000259" key="7">
    <source>
        <dbReference type="Pfam" id="PF06271"/>
    </source>
</evidence>
<dbReference type="InterPro" id="IPR051791">
    <property type="entry name" value="Pra-immunoreactive"/>
</dbReference>
<feature type="transmembrane region" description="Helical" evidence="6">
    <location>
        <begin position="29"/>
        <end position="48"/>
    </location>
</feature>
<dbReference type="AlphaFoldDB" id="A0A6J7D9T2"/>
<dbReference type="EMBL" id="CAFAAL010000005">
    <property type="protein sequence ID" value="CAB4792599.1"/>
    <property type="molecule type" value="Genomic_DNA"/>
</dbReference>
<dbReference type="EMBL" id="CAFBMF010000006">
    <property type="protein sequence ID" value="CAB4889091.1"/>
    <property type="molecule type" value="Genomic_DNA"/>
</dbReference>
<evidence type="ECO:0000313" key="8">
    <source>
        <dbReference type="EMBL" id="CAB4716728.1"/>
    </source>
</evidence>
<comment type="subcellular location">
    <subcellularLocation>
        <location evidence="1">Cell membrane</location>
        <topology evidence="1">Multi-pass membrane protein</topology>
    </subcellularLocation>
</comment>
<feature type="transmembrane region" description="Helical" evidence="6">
    <location>
        <begin position="60"/>
        <end position="84"/>
    </location>
</feature>
<dbReference type="GO" id="GO:0005886">
    <property type="term" value="C:plasma membrane"/>
    <property type="evidence" value="ECO:0007669"/>
    <property type="project" value="UniProtKB-SubCell"/>
</dbReference>
<gene>
    <name evidence="8" type="ORF">UFOPK2658_00741</name>
    <name evidence="9" type="ORF">UFOPK2880_00224</name>
    <name evidence="10" type="ORF">UFOPK3004_00130</name>
    <name evidence="11" type="ORF">UFOPK3304_00612</name>
    <name evidence="12" type="ORF">UFOPK3494_00185</name>
    <name evidence="13" type="ORF">UFOPK4134_00463</name>
</gene>
<dbReference type="Pfam" id="PF06271">
    <property type="entry name" value="RDD"/>
    <property type="match status" value="1"/>
</dbReference>
<feature type="domain" description="RDD" evidence="7">
    <location>
        <begin position="18"/>
        <end position="152"/>
    </location>
</feature>
<dbReference type="EMBL" id="CAEZZP010000007">
    <property type="protein sequence ID" value="CAB4762988.1"/>
    <property type="molecule type" value="Genomic_DNA"/>
</dbReference>
<evidence type="ECO:0000256" key="2">
    <source>
        <dbReference type="ARBA" id="ARBA00022475"/>
    </source>
</evidence>
<evidence type="ECO:0000313" key="11">
    <source>
        <dbReference type="EMBL" id="CAB4863863.1"/>
    </source>
</evidence>
<proteinExistence type="predicted"/>
<evidence type="ECO:0000313" key="12">
    <source>
        <dbReference type="EMBL" id="CAB4889091.1"/>
    </source>
</evidence>
<evidence type="ECO:0000256" key="6">
    <source>
        <dbReference type="SAM" id="Phobius"/>
    </source>
</evidence>
<reference evidence="11" key="1">
    <citation type="submission" date="2020-05" db="EMBL/GenBank/DDBJ databases">
        <authorList>
            <person name="Chiriac C."/>
            <person name="Salcher M."/>
            <person name="Ghai R."/>
            <person name="Kavagutti S V."/>
        </authorList>
    </citation>
    <scope>NUCLEOTIDE SEQUENCE</scope>
</reference>
<keyword evidence="3 6" id="KW-0812">Transmembrane</keyword>
<evidence type="ECO:0000313" key="10">
    <source>
        <dbReference type="EMBL" id="CAB4792599.1"/>
    </source>
</evidence>
<evidence type="ECO:0000256" key="5">
    <source>
        <dbReference type="ARBA" id="ARBA00023136"/>
    </source>
</evidence>
<dbReference type="EMBL" id="CAFBPS010000020">
    <property type="protein sequence ID" value="CAB5024312.1"/>
    <property type="molecule type" value="Genomic_DNA"/>
</dbReference>
<dbReference type="InterPro" id="IPR010432">
    <property type="entry name" value="RDD"/>
</dbReference>
<name>A0A6J7D9T2_9ZZZZ</name>
<evidence type="ECO:0000313" key="9">
    <source>
        <dbReference type="EMBL" id="CAB4762988.1"/>
    </source>
</evidence>
<accession>A0A6J7D9T2</accession>
<evidence type="ECO:0000313" key="13">
    <source>
        <dbReference type="EMBL" id="CAB5024312.1"/>
    </source>
</evidence>
<sequence>MSDFDPPVIVETPRADALASIGKRALAQFLDGLVVGIPLFAITAALGYRMTDSSLSNSALTWLTVLWVGANLMYNIIGVAVYGYTVGKRIAGIKVVNRNDGGRVTWTYASLRALIPTAVQLVPVVGPGLSLVVYLRAVFHPLRQGLHDAAAGTIVVKR</sequence>
<keyword evidence="2" id="KW-1003">Cell membrane</keyword>
<dbReference type="PANTHER" id="PTHR36115:SF4">
    <property type="entry name" value="MEMBRANE PROTEIN"/>
    <property type="match status" value="1"/>
</dbReference>
<protein>
    <submittedName>
        <fullName evidence="11">Unannotated protein</fullName>
    </submittedName>
</protein>
<evidence type="ECO:0000256" key="4">
    <source>
        <dbReference type="ARBA" id="ARBA00022989"/>
    </source>
</evidence>
<dbReference type="EMBL" id="CAEZYH010000022">
    <property type="protein sequence ID" value="CAB4716728.1"/>
    <property type="molecule type" value="Genomic_DNA"/>
</dbReference>
<dbReference type="EMBL" id="CAFBLJ010000022">
    <property type="protein sequence ID" value="CAB4863863.1"/>
    <property type="molecule type" value="Genomic_DNA"/>
</dbReference>
<keyword evidence="4 6" id="KW-1133">Transmembrane helix</keyword>